<comment type="caution">
    <text evidence="2">The sequence shown here is derived from an EMBL/GenBank/DDBJ whole genome shotgun (WGS) entry which is preliminary data.</text>
</comment>
<dbReference type="Proteomes" id="UP000266673">
    <property type="component" value="Unassembled WGS sequence"/>
</dbReference>
<dbReference type="EMBL" id="QKWP01001288">
    <property type="protein sequence ID" value="RIB10123.1"/>
    <property type="molecule type" value="Genomic_DNA"/>
</dbReference>
<accession>A0A397URP4</accession>
<keyword evidence="4" id="KW-1185">Reference proteome</keyword>
<reference evidence="2 4" key="1">
    <citation type="submission" date="2018-06" db="EMBL/GenBank/DDBJ databases">
        <title>Comparative genomics reveals the genomic features of Rhizophagus irregularis, R. cerebriforme, R. diaphanum and Gigaspora rosea, and their symbiotic lifestyle signature.</title>
        <authorList>
            <person name="Morin E."/>
            <person name="San Clemente H."/>
            <person name="Chen E.C.H."/>
            <person name="De La Providencia I."/>
            <person name="Hainaut M."/>
            <person name="Kuo A."/>
            <person name="Kohler A."/>
            <person name="Murat C."/>
            <person name="Tang N."/>
            <person name="Roy S."/>
            <person name="Loubradou J."/>
            <person name="Henrissat B."/>
            <person name="Grigoriev I.V."/>
            <person name="Corradi N."/>
            <person name="Roux C."/>
            <person name="Martin F.M."/>
        </authorList>
    </citation>
    <scope>NUCLEOTIDE SEQUENCE [LARGE SCALE GENOMIC DNA]</scope>
    <source>
        <strain evidence="2 4">DAOM 194757</strain>
    </source>
</reference>
<organism evidence="2 4">
    <name type="scientific">Gigaspora rosea</name>
    <dbReference type="NCBI Taxonomy" id="44941"/>
    <lineage>
        <taxon>Eukaryota</taxon>
        <taxon>Fungi</taxon>
        <taxon>Fungi incertae sedis</taxon>
        <taxon>Mucoromycota</taxon>
        <taxon>Glomeromycotina</taxon>
        <taxon>Glomeromycetes</taxon>
        <taxon>Diversisporales</taxon>
        <taxon>Gigasporaceae</taxon>
        <taxon>Gigaspora</taxon>
    </lineage>
</organism>
<evidence type="ECO:0000256" key="1">
    <source>
        <dbReference type="SAM" id="Coils"/>
    </source>
</evidence>
<evidence type="ECO:0000313" key="4">
    <source>
        <dbReference type="Proteomes" id="UP000266673"/>
    </source>
</evidence>
<dbReference type="AlphaFoldDB" id="A0A397URP4"/>
<dbReference type="EMBL" id="QKWP01001288">
    <property type="protein sequence ID" value="RIB10124.1"/>
    <property type="molecule type" value="Genomic_DNA"/>
</dbReference>
<name>A0A397URP4_9GLOM</name>
<protein>
    <submittedName>
        <fullName evidence="2">Uncharacterized protein</fullName>
    </submittedName>
</protein>
<keyword evidence="1" id="KW-0175">Coiled coil</keyword>
<evidence type="ECO:0000313" key="3">
    <source>
        <dbReference type="EMBL" id="RIB10124.1"/>
    </source>
</evidence>
<gene>
    <name evidence="2" type="ORF">C2G38_2206973</name>
    <name evidence="3" type="ORF">C2G38_2206974</name>
</gene>
<feature type="coiled-coil region" evidence="1">
    <location>
        <begin position="41"/>
        <end position="110"/>
    </location>
</feature>
<sequence>MEKSVFTKTNTTDLIVHNYRTTRSQRRNNSNVLFGVIDTLQGENRREVRRLRRRIAELEEELEKRRICAIEVVTENWQREERYSRLSTERNRLRVQVEDLEDRLREARAERNN</sequence>
<evidence type="ECO:0000313" key="2">
    <source>
        <dbReference type="EMBL" id="RIB10123.1"/>
    </source>
</evidence>
<proteinExistence type="predicted"/>